<evidence type="ECO:0000256" key="1">
    <source>
        <dbReference type="RuleBase" id="RU363044"/>
    </source>
</evidence>
<keyword evidence="1" id="KW-0378">Hydrolase</keyword>
<dbReference type="GO" id="GO:0005524">
    <property type="term" value="F:ATP binding"/>
    <property type="evidence" value="ECO:0007669"/>
    <property type="project" value="UniProtKB-KW"/>
</dbReference>
<evidence type="ECO:0000313" key="3">
    <source>
        <dbReference type="EMBL" id="KAJ4464310.1"/>
    </source>
</evidence>
<feature type="non-terminal residue" evidence="4">
    <location>
        <position position="1"/>
    </location>
</feature>
<organism evidence="4 5">
    <name type="scientific">Lentinula lateritia</name>
    <dbReference type="NCBI Taxonomy" id="40482"/>
    <lineage>
        <taxon>Eukaryota</taxon>
        <taxon>Fungi</taxon>
        <taxon>Dikarya</taxon>
        <taxon>Basidiomycota</taxon>
        <taxon>Agaricomycotina</taxon>
        <taxon>Agaricomycetes</taxon>
        <taxon>Agaricomycetidae</taxon>
        <taxon>Agaricales</taxon>
        <taxon>Marasmiineae</taxon>
        <taxon>Omphalotaceae</taxon>
        <taxon>Lentinula</taxon>
    </lineage>
</organism>
<dbReference type="AlphaFoldDB" id="A0A9W9A293"/>
<reference evidence="4" key="1">
    <citation type="submission" date="2022-08" db="EMBL/GenBank/DDBJ databases">
        <authorList>
            <consortium name="DOE Joint Genome Institute"/>
            <person name="Min B."/>
            <person name="Riley R."/>
            <person name="Sierra-Patev S."/>
            <person name="Naranjo-Ortiz M."/>
            <person name="Looney B."/>
            <person name="Konkel Z."/>
            <person name="Slot J.C."/>
            <person name="Sakamoto Y."/>
            <person name="Steenwyk J.L."/>
            <person name="Rokas A."/>
            <person name="Carro J."/>
            <person name="Camarero S."/>
            <person name="Ferreira P."/>
            <person name="Molpeceres G."/>
            <person name="Ruiz-Duenas F.J."/>
            <person name="Serrano A."/>
            <person name="Henrissat B."/>
            <person name="Drula E."/>
            <person name="Hughes K.W."/>
            <person name="Mata J.L."/>
            <person name="Ishikawa N.K."/>
            <person name="Vargas-Isla R."/>
            <person name="Ushijima S."/>
            <person name="Smith C.A."/>
            <person name="Ahrendt S."/>
            <person name="Andreopoulos W."/>
            <person name="He G."/>
            <person name="Labutti K."/>
            <person name="Lipzen A."/>
            <person name="Ng V."/>
            <person name="Sandor L."/>
            <person name="Barry K."/>
            <person name="Martinez A.T."/>
            <person name="Xiao Y."/>
            <person name="Gibbons J.G."/>
            <person name="Terashima K."/>
            <person name="Hibbett D.S."/>
            <person name="Grigoriev I.V."/>
        </authorList>
    </citation>
    <scope>NUCLEOTIDE SEQUENCE</scope>
    <source>
        <strain evidence="4">Sp2 HRB7682 ss15</strain>
    </source>
</reference>
<name>A0A9W9A293_9AGAR</name>
<dbReference type="GO" id="GO:0006281">
    <property type="term" value="P:DNA repair"/>
    <property type="evidence" value="ECO:0007669"/>
    <property type="project" value="UniProtKB-KW"/>
</dbReference>
<evidence type="ECO:0000313" key="5">
    <source>
        <dbReference type="Proteomes" id="UP001150238"/>
    </source>
</evidence>
<evidence type="ECO:0000313" key="4">
    <source>
        <dbReference type="EMBL" id="KAJ4472846.1"/>
    </source>
</evidence>
<proteinExistence type="inferred from homology"/>
<dbReference type="GO" id="GO:0000723">
    <property type="term" value="P:telomere maintenance"/>
    <property type="evidence" value="ECO:0007669"/>
    <property type="project" value="InterPro"/>
</dbReference>
<dbReference type="InterPro" id="IPR010285">
    <property type="entry name" value="DNA_helicase_pif1-like_DEAD"/>
</dbReference>
<comment type="catalytic activity">
    <reaction evidence="1">
        <text>ATP + H2O = ADP + phosphate + H(+)</text>
        <dbReference type="Rhea" id="RHEA:13065"/>
        <dbReference type="ChEBI" id="CHEBI:15377"/>
        <dbReference type="ChEBI" id="CHEBI:15378"/>
        <dbReference type="ChEBI" id="CHEBI:30616"/>
        <dbReference type="ChEBI" id="CHEBI:43474"/>
        <dbReference type="ChEBI" id="CHEBI:456216"/>
        <dbReference type="EC" id="5.6.2.3"/>
    </reaction>
</comment>
<keyword evidence="1" id="KW-0547">Nucleotide-binding</keyword>
<dbReference type="EMBL" id="JANVFS010000026">
    <property type="protein sequence ID" value="KAJ4472846.1"/>
    <property type="molecule type" value="Genomic_DNA"/>
</dbReference>
<dbReference type="Pfam" id="PF05970">
    <property type="entry name" value="PIF1"/>
    <property type="match status" value="1"/>
</dbReference>
<keyword evidence="1" id="KW-0347">Helicase</keyword>
<dbReference type="GO" id="GO:0043139">
    <property type="term" value="F:5'-3' DNA helicase activity"/>
    <property type="evidence" value="ECO:0007669"/>
    <property type="project" value="UniProtKB-EC"/>
</dbReference>
<reference evidence="4" key="2">
    <citation type="journal article" date="2023" name="Proc. Natl. Acad. Sci. U.S.A.">
        <title>A global phylogenomic analysis of the shiitake genus Lentinula.</title>
        <authorList>
            <person name="Sierra-Patev S."/>
            <person name="Min B."/>
            <person name="Naranjo-Ortiz M."/>
            <person name="Looney B."/>
            <person name="Konkel Z."/>
            <person name="Slot J.C."/>
            <person name="Sakamoto Y."/>
            <person name="Steenwyk J.L."/>
            <person name="Rokas A."/>
            <person name="Carro J."/>
            <person name="Camarero S."/>
            <person name="Ferreira P."/>
            <person name="Molpeceres G."/>
            <person name="Ruiz-Duenas F.J."/>
            <person name="Serrano A."/>
            <person name="Henrissat B."/>
            <person name="Drula E."/>
            <person name="Hughes K.W."/>
            <person name="Mata J.L."/>
            <person name="Ishikawa N.K."/>
            <person name="Vargas-Isla R."/>
            <person name="Ushijima S."/>
            <person name="Smith C.A."/>
            <person name="Donoghue J."/>
            <person name="Ahrendt S."/>
            <person name="Andreopoulos W."/>
            <person name="He G."/>
            <person name="LaButti K."/>
            <person name="Lipzen A."/>
            <person name="Ng V."/>
            <person name="Riley R."/>
            <person name="Sandor L."/>
            <person name="Barry K."/>
            <person name="Martinez A.T."/>
            <person name="Xiao Y."/>
            <person name="Gibbons J.G."/>
            <person name="Terashima K."/>
            <person name="Grigoriev I.V."/>
            <person name="Hibbett D."/>
        </authorList>
    </citation>
    <scope>NUCLEOTIDE SEQUENCE</scope>
    <source>
        <strain evidence="4">Sp2 HRB7682 ss15</strain>
    </source>
</reference>
<keyword evidence="1" id="KW-0067">ATP-binding</keyword>
<feature type="domain" description="DNA helicase Pif1-like DEAD-box helicase" evidence="2">
    <location>
        <begin position="1"/>
        <end position="77"/>
    </location>
</feature>
<comment type="cofactor">
    <cofactor evidence="1">
        <name>Mg(2+)</name>
        <dbReference type="ChEBI" id="CHEBI:18420"/>
    </cofactor>
</comment>
<dbReference type="EMBL" id="JANVFS010000060">
    <property type="protein sequence ID" value="KAJ4464310.1"/>
    <property type="molecule type" value="Genomic_DNA"/>
</dbReference>
<evidence type="ECO:0000259" key="2">
    <source>
        <dbReference type="Pfam" id="PF05970"/>
    </source>
</evidence>
<dbReference type="Proteomes" id="UP001150238">
    <property type="component" value="Unassembled WGS sequence"/>
</dbReference>
<dbReference type="PANTHER" id="PTHR47642:SF8">
    <property type="entry name" value="ATP-DEPENDENT DNA HELICASE"/>
    <property type="match status" value="1"/>
</dbReference>
<dbReference type="InterPro" id="IPR051055">
    <property type="entry name" value="PIF1_helicase"/>
</dbReference>
<keyword evidence="1" id="KW-0233">DNA recombination</keyword>
<gene>
    <name evidence="3" type="ORF">C8J55DRAFT_378348</name>
    <name evidence="4" type="ORF">C8J55DRAFT_408871</name>
</gene>
<dbReference type="GO" id="GO:0006310">
    <property type="term" value="P:DNA recombination"/>
    <property type="evidence" value="ECO:0007669"/>
    <property type="project" value="UniProtKB-KW"/>
</dbReference>
<comment type="caution">
    <text evidence="4">The sequence shown here is derived from an EMBL/GenBank/DDBJ whole genome shotgun (WGS) entry which is preliminary data.</text>
</comment>
<comment type="similarity">
    <text evidence="1">Belongs to the helicase family.</text>
</comment>
<dbReference type="SUPFAM" id="SSF52540">
    <property type="entry name" value="P-loop containing nucleoside triphosphate hydrolases"/>
    <property type="match status" value="1"/>
</dbReference>
<protein>
    <recommendedName>
        <fullName evidence="1">ATP-dependent DNA helicase</fullName>
        <ecNumber evidence="1">5.6.2.3</ecNumber>
    </recommendedName>
</protein>
<accession>A0A9W9A293</accession>
<dbReference type="PANTHER" id="PTHR47642">
    <property type="entry name" value="ATP-DEPENDENT DNA HELICASE"/>
    <property type="match status" value="1"/>
</dbReference>
<dbReference type="InterPro" id="IPR027417">
    <property type="entry name" value="P-loop_NTPase"/>
</dbReference>
<dbReference type="GO" id="GO:0016787">
    <property type="term" value="F:hydrolase activity"/>
    <property type="evidence" value="ECO:0007669"/>
    <property type="project" value="UniProtKB-KW"/>
</dbReference>
<dbReference type="EC" id="5.6.2.3" evidence="1"/>
<dbReference type="Gene3D" id="3.40.50.300">
    <property type="entry name" value="P-loop containing nucleotide triphosphate hydrolases"/>
    <property type="match status" value="1"/>
</dbReference>
<keyword evidence="1" id="KW-0234">DNA repair</keyword>
<keyword evidence="1" id="KW-0227">DNA damage</keyword>
<feature type="non-terminal residue" evidence="4">
    <location>
        <position position="80"/>
    </location>
</feature>
<sequence length="80" mass="8851">LNIEQERVFRLIASHTQESKPAPLRMFLGGPGGTGKSHVISALRVFFEQQGERRRFRLASYTGVAAQNISGMTLHSALLL</sequence>